<evidence type="ECO:0000313" key="4">
    <source>
        <dbReference type="Proteomes" id="UP000001937"/>
    </source>
</evidence>
<evidence type="ECO:0000256" key="1">
    <source>
        <dbReference type="SAM" id="MobiDB-lite"/>
    </source>
</evidence>
<dbReference type="Proteomes" id="UP000001937">
    <property type="component" value="Chromosome"/>
</dbReference>
<proteinExistence type="predicted"/>
<name>Q2J7S7_FRACC</name>
<dbReference type="InterPro" id="IPR010982">
    <property type="entry name" value="Lambda_DNA-bd_dom_sf"/>
</dbReference>
<dbReference type="Pfam" id="PF13560">
    <property type="entry name" value="HTH_31"/>
    <property type="match status" value="1"/>
</dbReference>
<reference evidence="3 4" key="1">
    <citation type="journal article" date="2007" name="Genome Res.">
        <title>Genome characteristics of facultatively symbiotic Frankia sp. strains reflect host range and host plant biogeography.</title>
        <authorList>
            <person name="Normand P."/>
            <person name="Lapierre P."/>
            <person name="Tisa L.S."/>
            <person name="Gogarten J.P."/>
            <person name="Alloisio N."/>
            <person name="Bagnarol E."/>
            <person name="Bassi C.A."/>
            <person name="Berry A.M."/>
            <person name="Bickhart D.M."/>
            <person name="Choisne N."/>
            <person name="Couloux A."/>
            <person name="Cournoyer B."/>
            <person name="Cruveiller S."/>
            <person name="Daubin V."/>
            <person name="Demange N."/>
            <person name="Francino M.P."/>
            <person name="Goltsman E."/>
            <person name="Huang Y."/>
            <person name="Kopp O.R."/>
            <person name="Labarre L."/>
            <person name="Lapidus A."/>
            <person name="Lavire C."/>
            <person name="Marechal J."/>
            <person name="Martinez M."/>
            <person name="Mastronunzio J.E."/>
            <person name="Mullin B.C."/>
            <person name="Niemann J."/>
            <person name="Pujic P."/>
            <person name="Rawnsley T."/>
            <person name="Rouy Z."/>
            <person name="Schenowitz C."/>
            <person name="Sellstedt A."/>
            <person name="Tavares F."/>
            <person name="Tomkins J.P."/>
            <person name="Vallenet D."/>
            <person name="Valverde C."/>
            <person name="Wall L.G."/>
            <person name="Wang Y."/>
            <person name="Medigue C."/>
            <person name="Benson D.R."/>
        </authorList>
    </citation>
    <scope>NUCLEOTIDE SEQUENCE [LARGE SCALE GENOMIC DNA]</scope>
    <source>
        <strain evidence="4">DSM 45818 / CECT 9043 / CcI3</strain>
    </source>
</reference>
<dbReference type="Gene3D" id="1.10.260.40">
    <property type="entry name" value="lambda repressor-like DNA-binding domains"/>
    <property type="match status" value="1"/>
</dbReference>
<dbReference type="HOGENOM" id="CLU_045955_1_0_11"/>
<sequence length="500" mass="53888">MLEAERQRNDTLDELVALLQQLIKKSGTNRTRLAERTGFPRQQVSRAVNGREVPSPDLADAFDVVFGCNGRIRHLRDEAHREKRARRLGAEPPRRDKAQPSPQSSVPKEGQELGLQATLPITPSPLPGRGPSNGPIGVGDPREARATDRRDALRAMALGTAALGPVAADLSRSIAGADPDPLSVDLAEAHIHRIAAAYRVTPHGELMDALGPEWQNIERILDRRVSPPVRARLTLIAGQYAFYLGTLAFDLGDDDTARSLLRVASQHADETKQLLPARSPRRSDVLLLDGSVAAIRSSVAYFNRAYSEAADIAAQAREGAHPFALPILAGCEARAAALAHRPDDARAALADMQEHLWDGAVMPGPNPGDAAFIHGFLAVALAHVGDGVQAEQHARVGLDLEIAANPDHYVQIGGKHNALCRAYLRRPEPDPEAAADAARHALLTVDGRPNRTVIQQAGQMWRQMDGKWPELPTVRDLGEIVQTSRRALESGPGDPASACA</sequence>
<dbReference type="PhylomeDB" id="Q2J7S7"/>
<keyword evidence="4" id="KW-1185">Reference proteome</keyword>
<dbReference type="EMBL" id="CP000249">
    <property type="protein sequence ID" value="ABD12665.1"/>
    <property type="molecule type" value="Genomic_DNA"/>
</dbReference>
<dbReference type="SMART" id="SM00530">
    <property type="entry name" value="HTH_XRE"/>
    <property type="match status" value="1"/>
</dbReference>
<dbReference type="GO" id="GO:0003677">
    <property type="term" value="F:DNA binding"/>
    <property type="evidence" value="ECO:0007669"/>
    <property type="project" value="InterPro"/>
</dbReference>
<dbReference type="CDD" id="cd00093">
    <property type="entry name" value="HTH_XRE"/>
    <property type="match status" value="1"/>
</dbReference>
<feature type="domain" description="HTH cro/C1-type" evidence="2">
    <location>
        <begin position="18"/>
        <end position="73"/>
    </location>
</feature>
<feature type="compositionally biased region" description="Basic and acidic residues" evidence="1">
    <location>
        <begin position="88"/>
        <end position="98"/>
    </location>
</feature>
<feature type="region of interest" description="Disordered" evidence="1">
    <location>
        <begin position="77"/>
        <end position="146"/>
    </location>
</feature>
<organism evidence="3 4">
    <name type="scientific">Frankia casuarinae (strain DSM 45818 / CECT 9043 / HFP020203 / CcI3)</name>
    <dbReference type="NCBI Taxonomy" id="106370"/>
    <lineage>
        <taxon>Bacteria</taxon>
        <taxon>Bacillati</taxon>
        <taxon>Actinomycetota</taxon>
        <taxon>Actinomycetes</taxon>
        <taxon>Frankiales</taxon>
        <taxon>Frankiaceae</taxon>
        <taxon>Frankia</taxon>
    </lineage>
</organism>
<dbReference type="KEGG" id="fra:Francci3_3308"/>
<evidence type="ECO:0000259" key="2">
    <source>
        <dbReference type="SMART" id="SM00530"/>
    </source>
</evidence>
<protein>
    <submittedName>
        <fullName evidence="3">Transcriptional regulator, XRE family</fullName>
    </submittedName>
</protein>
<gene>
    <name evidence="3" type="ordered locus">Francci3_3308</name>
</gene>
<accession>Q2J7S7</accession>
<evidence type="ECO:0000313" key="3">
    <source>
        <dbReference type="EMBL" id="ABD12665.1"/>
    </source>
</evidence>
<dbReference type="InterPro" id="IPR001387">
    <property type="entry name" value="Cro/C1-type_HTH"/>
</dbReference>
<dbReference type="AlphaFoldDB" id="Q2J7S7"/>
<dbReference type="SUPFAM" id="SSF47413">
    <property type="entry name" value="lambda repressor-like DNA-binding domains"/>
    <property type="match status" value="1"/>
</dbReference>